<evidence type="ECO:0000256" key="6">
    <source>
        <dbReference type="ARBA" id="ARBA00022840"/>
    </source>
</evidence>
<dbReference type="SMART" id="SM00382">
    <property type="entry name" value="AAA"/>
    <property type="match status" value="1"/>
</dbReference>
<dbReference type="Proteomes" id="UP000220635">
    <property type="component" value="Unassembled WGS sequence"/>
</dbReference>
<dbReference type="GO" id="GO:0005524">
    <property type="term" value="F:ATP binding"/>
    <property type="evidence" value="ECO:0007669"/>
    <property type="project" value="UniProtKB-KW"/>
</dbReference>
<evidence type="ECO:0000256" key="7">
    <source>
        <dbReference type="ARBA" id="ARBA00022989"/>
    </source>
</evidence>
<sequence length="584" mass="64137">MKSFRKLLQYLKPYMFFAIIGPLFMVLEVAMDLIQPTIMQHIIDVGIANRDLSYVIKMGLLMIGAAALGLVGGLGCMKYSTRAAVNFATDIRKEVFAKIATFSSKNRDSFGTGKLLTIVTNDITSIQSAMTMTLRVLVRGPLLFIGSIIIVFVTARELFPILLVVIPILLIAIVLIASQASGSFKKVQEALDKVNTKLQENLSGVRVIKAYVRQKYEISQFGNVNTNLTKINIRAVQIISLMMPIIMLVVNGGIVATLWIGGEKVFNGTLQVGAILAFINYLNIILMSLMSISMVFIQIARAFPSADRVQQVLNTEVDIMSEANAIEPEQVEGNIDFKNVSYSYTKNNEYVLKDITFSIRKGEKVGIIGSTGSGKSTLTKLLPRLYDVDQGEIRIDGIDIKTYDLQKLRASIGFVPQKALLFSGSIEDNLRYGKEDATHEELEVAASSACATEFINKLEDSYHYKLTQGATNLSGGQKQRVSIARALVRKPSILILDDSTSAVDAKSEANIQSALRTEYKGTTTLLIASKISSIMDADKILVLDNGELVGDGTHEQLIEKCEVYQEIYLSQGGNLQKEGGKEHA</sequence>
<evidence type="ECO:0000256" key="2">
    <source>
        <dbReference type="ARBA" id="ARBA00022448"/>
    </source>
</evidence>
<organism evidence="12 13">
    <name type="scientific">Bacillus cereus</name>
    <dbReference type="NCBI Taxonomy" id="1396"/>
    <lineage>
        <taxon>Bacteria</taxon>
        <taxon>Bacillati</taxon>
        <taxon>Bacillota</taxon>
        <taxon>Bacilli</taxon>
        <taxon>Bacillales</taxon>
        <taxon>Bacillaceae</taxon>
        <taxon>Bacillus</taxon>
        <taxon>Bacillus cereus group</taxon>
    </lineage>
</organism>
<dbReference type="FunFam" id="3.40.50.300:FF:000221">
    <property type="entry name" value="Multidrug ABC transporter ATP-binding protein"/>
    <property type="match status" value="1"/>
</dbReference>
<dbReference type="Pfam" id="PF00664">
    <property type="entry name" value="ABC_membrane"/>
    <property type="match status" value="1"/>
</dbReference>
<evidence type="ECO:0000256" key="4">
    <source>
        <dbReference type="ARBA" id="ARBA00022692"/>
    </source>
</evidence>
<keyword evidence="7 9" id="KW-1133">Transmembrane helix</keyword>
<evidence type="ECO:0000256" key="3">
    <source>
        <dbReference type="ARBA" id="ARBA00022475"/>
    </source>
</evidence>
<dbReference type="InterPro" id="IPR039421">
    <property type="entry name" value="Type_1_exporter"/>
</dbReference>
<accession>A0A2A8PQZ4</accession>
<feature type="transmembrane region" description="Helical" evidence="9">
    <location>
        <begin position="159"/>
        <end position="177"/>
    </location>
</feature>
<keyword evidence="5" id="KW-0547">Nucleotide-binding</keyword>
<keyword evidence="4 9" id="KW-0812">Transmembrane</keyword>
<feature type="domain" description="ABC transmembrane type-1" evidence="11">
    <location>
        <begin position="19"/>
        <end position="301"/>
    </location>
</feature>
<dbReference type="Gene3D" id="3.40.50.300">
    <property type="entry name" value="P-loop containing nucleotide triphosphate hydrolases"/>
    <property type="match status" value="1"/>
</dbReference>
<dbReference type="Gene3D" id="1.20.1560.10">
    <property type="entry name" value="ABC transporter type 1, transmembrane domain"/>
    <property type="match status" value="1"/>
</dbReference>
<dbReference type="PANTHER" id="PTHR43394:SF1">
    <property type="entry name" value="ATP-BINDING CASSETTE SUB-FAMILY B MEMBER 10, MITOCHONDRIAL"/>
    <property type="match status" value="1"/>
</dbReference>
<dbReference type="GO" id="GO:0015421">
    <property type="term" value="F:ABC-type oligopeptide transporter activity"/>
    <property type="evidence" value="ECO:0007669"/>
    <property type="project" value="TreeGrafter"/>
</dbReference>
<keyword evidence="6 12" id="KW-0067">ATP-binding</keyword>
<evidence type="ECO:0000256" key="5">
    <source>
        <dbReference type="ARBA" id="ARBA00022741"/>
    </source>
</evidence>
<dbReference type="RefSeq" id="WP_098381189.1">
    <property type="nucleotide sequence ID" value="NZ_NTWE01000042.1"/>
</dbReference>
<dbReference type="EMBL" id="NTWE01000042">
    <property type="protein sequence ID" value="PEV97746.1"/>
    <property type="molecule type" value="Genomic_DNA"/>
</dbReference>
<dbReference type="SUPFAM" id="SSF90123">
    <property type="entry name" value="ABC transporter transmembrane region"/>
    <property type="match status" value="1"/>
</dbReference>
<evidence type="ECO:0000313" key="12">
    <source>
        <dbReference type="EMBL" id="PEV97746.1"/>
    </source>
</evidence>
<dbReference type="FunFam" id="1.20.1560.10:FF:000040">
    <property type="entry name" value="Multidrug ABC transporter ATP-binding protein"/>
    <property type="match status" value="1"/>
</dbReference>
<comment type="subcellular location">
    <subcellularLocation>
        <location evidence="1">Cell membrane</location>
        <topology evidence="1">Multi-pass membrane protein</topology>
    </subcellularLocation>
</comment>
<evidence type="ECO:0000259" key="11">
    <source>
        <dbReference type="PROSITE" id="PS50929"/>
    </source>
</evidence>
<protein>
    <submittedName>
        <fullName evidence="12">Multidrug ABC transporter ATP-binding protein</fullName>
    </submittedName>
</protein>
<evidence type="ECO:0000313" key="13">
    <source>
        <dbReference type="Proteomes" id="UP000220635"/>
    </source>
</evidence>
<evidence type="ECO:0000256" key="8">
    <source>
        <dbReference type="ARBA" id="ARBA00023136"/>
    </source>
</evidence>
<name>A0A2A8PQZ4_BACCE</name>
<feature type="transmembrane region" description="Helical" evidence="9">
    <location>
        <begin position="54"/>
        <end position="77"/>
    </location>
</feature>
<feature type="transmembrane region" description="Helical" evidence="9">
    <location>
        <begin position="238"/>
        <end position="260"/>
    </location>
</feature>
<feature type="domain" description="ABC transporter" evidence="10">
    <location>
        <begin position="335"/>
        <end position="570"/>
    </location>
</feature>
<evidence type="ECO:0000259" key="10">
    <source>
        <dbReference type="PROSITE" id="PS50893"/>
    </source>
</evidence>
<reference evidence="12 13" key="1">
    <citation type="submission" date="2017-09" db="EMBL/GenBank/DDBJ databases">
        <title>Large-scale bioinformatics analysis of Bacillus genomes uncovers conserved roles of natural products in bacterial physiology.</title>
        <authorList>
            <consortium name="Agbiome Team Llc"/>
            <person name="Bleich R.M."/>
            <person name="Grubbs K.J."/>
            <person name="Santa Maria K.C."/>
            <person name="Allen S.E."/>
            <person name="Farag S."/>
            <person name="Shank E.A."/>
            <person name="Bowers A."/>
        </authorList>
    </citation>
    <scope>NUCLEOTIDE SEQUENCE [LARGE SCALE GENOMIC DNA]</scope>
    <source>
        <strain evidence="12 13">AFS010695</strain>
    </source>
</reference>
<feature type="transmembrane region" description="Helical" evidence="9">
    <location>
        <begin position="136"/>
        <end position="153"/>
    </location>
</feature>
<dbReference type="PROSITE" id="PS50893">
    <property type="entry name" value="ABC_TRANSPORTER_2"/>
    <property type="match status" value="1"/>
</dbReference>
<keyword evidence="3" id="KW-1003">Cell membrane</keyword>
<dbReference type="InterPro" id="IPR017871">
    <property type="entry name" value="ABC_transporter-like_CS"/>
</dbReference>
<gene>
    <name evidence="12" type="ORF">CN425_22275</name>
</gene>
<keyword evidence="2" id="KW-0813">Transport</keyword>
<dbReference type="PROSITE" id="PS50929">
    <property type="entry name" value="ABC_TM1F"/>
    <property type="match status" value="1"/>
</dbReference>
<proteinExistence type="predicted"/>
<evidence type="ECO:0000256" key="1">
    <source>
        <dbReference type="ARBA" id="ARBA00004651"/>
    </source>
</evidence>
<dbReference type="InterPro" id="IPR036640">
    <property type="entry name" value="ABC1_TM_sf"/>
</dbReference>
<dbReference type="CDD" id="cd18548">
    <property type="entry name" value="ABC_6TM_Tm287_like"/>
    <property type="match status" value="1"/>
</dbReference>
<dbReference type="Pfam" id="PF00005">
    <property type="entry name" value="ABC_tran"/>
    <property type="match status" value="1"/>
</dbReference>
<dbReference type="GO" id="GO:0005886">
    <property type="term" value="C:plasma membrane"/>
    <property type="evidence" value="ECO:0007669"/>
    <property type="project" value="UniProtKB-SubCell"/>
</dbReference>
<dbReference type="InterPro" id="IPR003593">
    <property type="entry name" value="AAA+_ATPase"/>
</dbReference>
<dbReference type="AlphaFoldDB" id="A0A2A8PQZ4"/>
<dbReference type="SUPFAM" id="SSF52540">
    <property type="entry name" value="P-loop containing nucleoside triphosphate hydrolases"/>
    <property type="match status" value="1"/>
</dbReference>
<dbReference type="InterPro" id="IPR011527">
    <property type="entry name" value="ABC1_TM_dom"/>
</dbReference>
<dbReference type="GO" id="GO:0016887">
    <property type="term" value="F:ATP hydrolysis activity"/>
    <property type="evidence" value="ECO:0007669"/>
    <property type="project" value="InterPro"/>
</dbReference>
<dbReference type="PROSITE" id="PS00211">
    <property type="entry name" value="ABC_TRANSPORTER_1"/>
    <property type="match status" value="1"/>
</dbReference>
<dbReference type="OrthoDB" id="9770415at2"/>
<comment type="caution">
    <text evidence="12">The sequence shown here is derived from an EMBL/GenBank/DDBJ whole genome shotgun (WGS) entry which is preliminary data.</text>
</comment>
<evidence type="ECO:0000256" key="9">
    <source>
        <dbReference type="SAM" id="Phobius"/>
    </source>
</evidence>
<feature type="transmembrane region" description="Helical" evidence="9">
    <location>
        <begin position="272"/>
        <end position="297"/>
    </location>
</feature>
<dbReference type="InterPro" id="IPR027417">
    <property type="entry name" value="P-loop_NTPase"/>
</dbReference>
<dbReference type="PANTHER" id="PTHR43394">
    <property type="entry name" value="ATP-DEPENDENT PERMEASE MDL1, MITOCHONDRIAL"/>
    <property type="match status" value="1"/>
</dbReference>
<keyword evidence="8 9" id="KW-0472">Membrane</keyword>
<feature type="transmembrane region" description="Helical" evidence="9">
    <location>
        <begin position="12"/>
        <end position="34"/>
    </location>
</feature>
<dbReference type="InterPro" id="IPR003439">
    <property type="entry name" value="ABC_transporter-like_ATP-bd"/>
</dbReference>